<dbReference type="Proteomes" id="UP001596978">
    <property type="component" value="Unassembled WGS sequence"/>
</dbReference>
<protein>
    <recommendedName>
        <fullName evidence="4">Outer membrane protein beta-barrel domain-containing protein</fullName>
    </recommendedName>
</protein>
<sequence length="197" mass="22283">MKPTFRCVILGTMFLLTAQAFSQDISSNNSLQFRGVKVGLGFWQALLSSESDDNQAGLFFNPEFEGIHLNASVSVIRNKDIFSLSYLYGEGDWNDQGFKELSVLWGREVGTDKVSLEYQLGLAYVDIREQIRKDGESSFDFTKTIGLPLKAKIHLIKLRKLTLLGVEGGFIFTPENIFFNGGIFLEYNFQRSKGRQK</sequence>
<dbReference type="EMBL" id="JBHTJH010000010">
    <property type="protein sequence ID" value="MFD0862714.1"/>
    <property type="molecule type" value="Genomic_DNA"/>
</dbReference>
<gene>
    <name evidence="2" type="ORF">ACFQ1M_10910</name>
</gene>
<comment type="caution">
    <text evidence="2">The sequence shown here is derived from an EMBL/GenBank/DDBJ whole genome shotgun (WGS) entry which is preliminary data.</text>
</comment>
<feature type="chain" id="PRO_5045850836" description="Outer membrane protein beta-barrel domain-containing protein" evidence="1">
    <location>
        <begin position="23"/>
        <end position="197"/>
    </location>
</feature>
<name>A0ABW3D0R4_9FLAO</name>
<reference evidence="3" key="1">
    <citation type="journal article" date="2019" name="Int. J. Syst. Evol. Microbiol.">
        <title>The Global Catalogue of Microorganisms (GCM) 10K type strain sequencing project: providing services to taxonomists for standard genome sequencing and annotation.</title>
        <authorList>
            <consortium name="The Broad Institute Genomics Platform"/>
            <consortium name="The Broad Institute Genome Sequencing Center for Infectious Disease"/>
            <person name="Wu L."/>
            <person name="Ma J."/>
        </authorList>
    </citation>
    <scope>NUCLEOTIDE SEQUENCE [LARGE SCALE GENOMIC DNA]</scope>
    <source>
        <strain evidence="3">CCUG 62952</strain>
    </source>
</reference>
<keyword evidence="3" id="KW-1185">Reference proteome</keyword>
<evidence type="ECO:0000313" key="3">
    <source>
        <dbReference type="Proteomes" id="UP001596978"/>
    </source>
</evidence>
<proteinExistence type="predicted"/>
<accession>A0ABW3D0R4</accession>
<evidence type="ECO:0000313" key="2">
    <source>
        <dbReference type="EMBL" id="MFD0862714.1"/>
    </source>
</evidence>
<evidence type="ECO:0008006" key="4">
    <source>
        <dbReference type="Google" id="ProtNLM"/>
    </source>
</evidence>
<keyword evidence="1" id="KW-0732">Signal</keyword>
<evidence type="ECO:0000256" key="1">
    <source>
        <dbReference type="SAM" id="SignalP"/>
    </source>
</evidence>
<organism evidence="2 3">
    <name type="scientific">Sungkyunkwania multivorans</name>
    <dbReference type="NCBI Taxonomy" id="1173618"/>
    <lineage>
        <taxon>Bacteria</taxon>
        <taxon>Pseudomonadati</taxon>
        <taxon>Bacteroidota</taxon>
        <taxon>Flavobacteriia</taxon>
        <taxon>Flavobacteriales</taxon>
        <taxon>Flavobacteriaceae</taxon>
        <taxon>Sungkyunkwania</taxon>
    </lineage>
</organism>
<feature type="signal peptide" evidence="1">
    <location>
        <begin position="1"/>
        <end position="22"/>
    </location>
</feature>
<dbReference type="RefSeq" id="WP_386408098.1">
    <property type="nucleotide sequence ID" value="NZ_JBHTJH010000010.1"/>
</dbReference>